<dbReference type="AlphaFoldDB" id="A0A1L3I9U3"/>
<keyword evidence="2" id="KW-1185">Reference proteome</keyword>
<dbReference type="EMBL" id="CP016365">
    <property type="protein sequence ID" value="APG48937.1"/>
    <property type="molecule type" value="Genomic_DNA"/>
</dbReference>
<evidence type="ECO:0000313" key="1">
    <source>
        <dbReference type="EMBL" id="APG48937.1"/>
    </source>
</evidence>
<reference evidence="2" key="1">
    <citation type="submission" date="2016-07" db="EMBL/GenBank/DDBJ databases">
        <title>Phaeobacter portensis sp. nov., a tropodithietic acid producing bacterium isolated from a German harbor.</title>
        <authorList>
            <person name="Freese H.M."/>
            <person name="Bunk B."/>
            <person name="Breider S."/>
            <person name="Brinkhoff T."/>
        </authorList>
    </citation>
    <scope>NUCLEOTIDE SEQUENCE [LARGE SCALE GENOMIC DNA]</scope>
    <source>
        <strain evidence="2">P97</strain>
        <plasmid evidence="2">pp97_a</plasmid>
    </source>
</reference>
<dbReference type="RefSeq" id="WP_072506583.1">
    <property type="nucleotide sequence ID" value="NZ_CP016365.1"/>
</dbReference>
<organism evidence="1 2">
    <name type="scientific">Phaeobacter porticola</name>
    <dbReference type="NCBI Taxonomy" id="1844006"/>
    <lineage>
        <taxon>Bacteria</taxon>
        <taxon>Pseudomonadati</taxon>
        <taxon>Pseudomonadota</taxon>
        <taxon>Alphaproteobacteria</taxon>
        <taxon>Rhodobacterales</taxon>
        <taxon>Roseobacteraceae</taxon>
        <taxon>Phaeobacter</taxon>
    </lineage>
</organism>
<geneLocation type="plasmid" evidence="2">
    <name>pp97_a</name>
</geneLocation>
<name>A0A1L3I9U3_9RHOB</name>
<gene>
    <name evidence="1" type="ORF">PhaeoP97_03585</name>
</gene>
<protein>
    <submittedName>
        <fullName evidence="1">Uncharacterized protein</fullName>
    </submittedName>
</protein>
<proteinExistence type="predicted"/>
<dbReference type="OrthoDB" id="7854136at2"/>
<accession>A0A1L3I9U3</accession>
<sequence length="142" mass="16220">MQTLSPTTTYIHDCPARAPLFDTAEYNILNVLRLAALDCRVASRTDLFEACALLFVDGEDAKRTYVDTLVKCLPEALTRRIKWFRPGTVEISFDEAWVLRCLCRIADEDLDSLKFLLASRIEPSKRRYIGFLLGRISETIQS</sequence>
<evidence type="ECO:0000313" key="2">
    <source>
        <dbReference type="Proteomes" id="UP000183859"/>
    </source>
</evidence>
<keyword evidence="1" id="KW-0614">Plasmid</keyword>
<dbReference type="KEGG" id="php:PhaeoP97_03585"/>
<dbReference type="Proteomes" id="UP000183859">
    <property type="component" value="Plasmid pP97_a"/>
</dbReference>